<dbReference type="PANTHER" id="PTHR33608">
    <property type="entry name" value="BLL2464 PROTEIN"/>
    <property type="match status" value="1"/>
</dbReference>
<sequence>MTAPAGGGEPTGWLQTTSLAAGVVLGLALLITGLVAGRADIAVLGAPALLSAAWAWTARPRGGVVSATFVPAEAGGTGPGELRARLRLDVPDGAAPVRLRVTSPGNDDADVTVLVDGTRTLDLTTHSARTGPHRTFRVDHVAAGVEGGFESRPDDVRAPGILVLPTAQPLGRLPLPHQLVGLTGPHTTRRLGDGTELRDVHPFAPGDRLRRIDWRATARRSPGLETLYVRRTQATAEATVVLVLDSRDEVGPDVTTWRGNGPLPMDRATSLDVARNAAASVAQAALDGGDRVGFEDLGWVRRPLPPAAGKRQLRRIVHALALAHPVGDPGRRMRPPQIPAGALVYMFSTFLDDESASIAQTWRGTGHPVVAVDILPTVEVPRGDPGVALAWRITHIEREQRLESLRRGGILVVRWLPPIGGDDPGTPGRSARSARTALELAARQQRHAQQGTSR</sequence>
<name>A0A163SWK7_9CELL</name>
<dbReference type="OrthoDB" id="9776116at2"/>
<dbReference type="AlphaFoldDB" id="A0A163SWK7"/>
<dbReference type="InterPro" id="IPR002881">
    <property type="entry name" value="DUF58"/>
</dbReference>
<keyword evidence="1" id="KW-1133">Transmembrane helix</keyword>
<evidence type="ECO:0000259" key="2">
    <source>
        <dbReference type="Pfam" id="PF01882"/>
    </source>
</evidence>
<keyword evidence="1" id="KW-0472">Membrane</keyword>
<dbReference type="PATRIC" id="fig|43678.3.peg.504"/>
<protein>
    <recommendedName>
        <fullName evidence="2">DUF58 domain-containing protein</fullName>
    </recommendedName>
</protein>
<evidence type="ECO:0000256" key="1">
    <source>
        <dbReference type="SAM" id="Phobius"/>
    </source>
</evidence>
<keyword evidence="1" id="KW-0812">Transmembrane</keyword>
<reference evidence="3 4" key="1">
    <citation type="submission" date="2016-01" db="EMBL/GenBank/DDBJ databases">
        <title>Genome sequence of Oerskovia enterophila VJag, an agar and cellulose degrading bacterium.</title>
        <authorList>
            <person name="Poehlein A."/>
            <person name="Jag V."/>
            <person name="Bengelsdorf F."/>
            <person name="Duerre P."/>
            <person name="Daniel R."/>
        </authorList>
    </citation>
    <scope>NUCLEOTIDE SEQUENCE [LARGE SCALE GENOMIC DNA]</scope>
    <source>
        <strain evidence="3 4">VJag</strain>
    </source>
</reference>
<evidence type="ECO:0000313" key="4">
    <source>
        <dbReference type="Proteomes" id="UP000076447"/>
    </source>
</evidence>
<dbReference type="Proteomes" id="UP000076447">
    <property type="component" value="Unassembled WGS sequence"/>
</dbReference>
<feature type="transmembrane region" description="Helical" evidence="1">
    <location>
        <begin position="41"/>
        <end position="58"/>
    </location>
</feature>
<evidence type="ECO:0000313" key="3">
    <source>
        <dbReference type="EMBL" id="KZM36835.1"/>
    </source>
</evidence>
<organism evidence="3 4">
    <name type="scientific">Oerskovia enterophila</name>
    <dbReference type="NCBI Taxonomy" id="43678"/>
    <lineage>
        <taxon>Bacteria</taxon>
        <taxon>Bacillati</taxon>
        <taxon>Actinomycetota</taxon>
        <taxon>Actinomycetes</taxon>
        <taxon>Micrococcales</taxon>
        <taxon>Cellulomonadaceae</taxon>
        <taxon>Oerskovia</taxon>
    </lineage>
</organism>
<feature type="transmembrane region" description="Helical" evidence="1">
    <location>
        <begin position="12"/>
        <end position="34"/>
    </location>
</feature>
<comment type="caution">
    <text evidence="3">The sequence shown here is derived from an EMBL/GenBank/DDBJ whole genome shotgun (WGS) entry which is preliminary data.</text>
</comment>
<dbReference type="EMBL" id="LRIE01000040">
    <property type="protein sequence ID" value="KZM36835.1"/>
    <property type="molecule type" value="Genomic_DNA"/>
</dbReference>
<dbReference type="Pfam" id="PF01882">
    <property type="entry name" value="DUF58"/>
    <property type="match status" value="1"/>
</dbReference>
<accession>A0A163SWK7</accession>
<proteinExistence type="predicted"/>
<dbReference type="RefSeq" id="WP_068706969.1">
    <property type="nucleotide sequence ID" value="NZ_LRIE01000040.1"/>
</dbReference>
<gene>
    <name evidence="3" type="ORF">OJAG_04720</name>
</gene>
<feature type="domain" description="DUF58" evidence="2">
    <location>
        <begin position="200"/>
        <end position="376"/>
    </location>
</feature>
<dbReference type="PANTHER" id="PTHR33608:SF14">
    <property type="entry name" value="POSSIBLE CONSERVED SECRETED PROTEIN"/>
    <property type="match status" value="1"/>
</dbReference>
<dbReference type="STRING" id="43678.OJAG_04720"/>